<dbReference type="eggNOG" id="ENOG5033HJC">
    <property type="taxonomic scope" value="Bacteria"/>
</dbReference>
<protein>
    <recommendedName>
        <fullName evidence="4">RanBP2-type domain-containing protein</fullName>
    </recommendedName>
</protein>
<evidence type="ECO:0000256" key="2">
    <source>
        <dbReference type="ARBA" id="ARBA00022771"/>
    </source>
</evidence>
<organism evidence="5 6">
    <name type="scientific">Vibrio ezurae NBRC 102218</name>
    <dbReference type="NCBI Taxonomy" id="1219080"/>
    <lineage>
        <taxon>Bacteria</taxon>
        <taxon>Pseudomonadati</taxon>
        <taxon>Pseudomonadota</taxon>
        <taxon>Gammaproteobacteria</taxon>
        <taxon>Vibrionales</taxon>
        <taxon>Vibrionaceae</taxon>
        <taxon>Vibrio</taxon>
    </lineage>
</organism>
<comment type="caution">
    <text evidence="5">The sequence shown here is derived from an EMBL/GenBank/DDBJ whole genome shotgun (WGS) entry which is preliminary data.</text>
</comment>
<accession>U3AGE3</accession>
<dbReference type="InterPro" id="IPR001876">
    <property type="entry name" value="Znf_RanBP2"/>
</dbReference>
<dbReference type="EMBL" id="BATM01000008">
    <property type="protein sequence ID" value="GAD78996.1"/>
    <property type="molecule type" value="Genomic_DNA"/>
</dbReference>
<dbReference type="OrthoDB" id="9814654at2"/>
<dbReference type="Pfam" id="PF09413">
    <property type="entry name" value="DUF2007"/>
    <property type="match status" value="1"/>
</dbReference>
<gene>
    <name evidence="5" type="ORF">VEZ01S_08_00320</name>
</gene>
<dbReference type="PROSITE" id="PS01358">
    <property type="entry name" value="ZF_RANBP2_1"/>
    <property type="match status" value="1"/>
</dbReference>
<evidence type="ECO:0000259" key="4">
    <source>
        <dbReference type="PROSITE" id="PS01358"/>
    </source>
</evidence>
<dbReference type="AlphaFoldDB" id="U3AGE3"/>
<dbReference type="Proteomes" id="UP000016562">
    <property type="component" value="Unassembled WGS sequence"/>
</dbReference>
<sequence length="108" mass="12382">MKLYVAQNPPQAHILCELLRSHRIDVEVRGEGLFGLQGELPMDDSSLPYLWLLDEHKQPQAKALIDEFESRHQHAPSWRCDHCNEINEGQFALCWQCGSSQTNDALLI</sequence>
<keyword evidence="2" id="KW-0863">Zinc-finger</keyword>
<keyword evidence="6" id="KW-1185">Reference proteome</keyword>
<evidence type="ECO:0000256" key="1">
    <source>
        <dbReference type="ARBA" id="ARBA00022723"/>
    </source>
</evidence>
<dbReference type="GO" id="GO:0008270">
    <property type="term" value="F:zinc ion binding"/>
    <property type="evidence" value="ECO:0007669"/>
    <property type="project" value="UniProtKB-KW"/>
</dbReference>
<evidence type="ECO:0000313" key="5">
    <source>
        <dbReference type="EMBL" id="GAD78996.1"/>
    </source>
</evidence>
<evidence type="ECO:0000313" key="6">
    <source>
        <dbReference type="Proteomes" id="UP000016562"/>
    </source>
</evidence>
<keyword evidence="1" id="KW-0479">Metal-binding</keyword>
<evidence type="ECO:0000256" key="3">
    <source>
        <dbReference type="ARBA" id="ARBA00022833"/>
    </source>
</evidence>
<name>U3AGE3_9VIBR</name>
<dbReference type="STRING" id="1219080.VEZ01S_08_00320"/>
<reference evidence="5 6" key="1">
    <citation type="submission" date="2013-09" db="EMBL/GenBank/DDBJ databases">
        <title>Whole genome shotgun sequence of Vibrio ezurae NBRC 102218.</title>
        <authorList>
            <person name="Yoshida I."/>
            <person name="Hosoyama A."/>
            <person name="Numata M."/>
            <person name="Hashimoto M."/>
            <person name="Hosoyama Y."/>
            <person name="Tsuchikane K."/>
            <person name="Noguchi M."/>
            <person name="Hirakata S."/>
            <person name="Ichikawa N."/>
            <person name="Ohji S."/>
            <person name="Yamazoe A."/>
            <person name="Fujita N."/>
        </authorList>
    </citation>
    <scope>NUCLEOTIDE SEQUENCE [LARGE SCALE GENOMIC DNA]</scope>
    <source>
        <strain evidence="5 6">NBRC 102218</strain>
    </source>
</reference>
<proteinExistence type="predicted"/>
<keyword evidence="3" id="KW-0862">Zinc</keyword>
<dbReference type="InterPro" id="IPR018551">
    <property type="entry name" value="DUF2007"/>
</dbReference>
<dbReference type="RefSeq" id="WP_021712707.1">
    <property type="nucleotide sequence ID" value="NZ_BATM01000008.1"/>
</dbReference>
<feature type="domain" description="RanBP2-type" evidence="4">
    <location>
        <begin position="78"/>
        <end position="97"/>
    </location>
</feature>